<dbReference type="GO" id="GO:0008713">
    <property type="term" value="F:ADP-heptose-lipopolysaccharide heptosyltransferase activity"/>
    <property type="evidence" value="ECO:0007669"/>
    <property type="project" value="TreeGrafter"/>
</dbReference>
<dbReference type="CDD" id="cd03789">
    <property type="entry name" value="GT9_LPS_heptosyltransferase"/>
    <property type="match status" value="1"/>
</dbReference>
<sequence>MNRSGNSLAENQGKGMHILVIRFSAMGDIAMIVPVLSVLVKKYPQLTITVLTRHFYAPLFSHIPNVRIYEADLEGVHDGVLGLGTLARELREEEIDAVADLHDVLRTNVLKSLFFFYGILFKQINKGRPQKKALTRENNKEFKQLKSTHQRYADVFEELGFPMDLSEYTPPPRRELLPKVYEVIGKQSQKWLGLAPFAQHDSKCYPKDLMEEVLAELSSRGNIKIIMFGGGDAEKEQLEEWENKFSNCISVVGKLRFSEELSLISNLDAMLSMDSGNAHLTAIFGIPVISIWGVTHPFAGFRAFNQPMENCILPDLEKYPKIPTSVYGNKVPEGYEDVMRSIPPEKVVQKVLENL</sequence>
<dbReference type="SUPFAM" id="SSF53756">
    <property type="entry name" value="UDP-Glycosyltransferase/glycogen phosphorylase"/>
    <property type="match status" value="1"/>
</dbReference>
<organism evidence="4 5">
    <name type="scientific">Christiangramia echinicola</name>
    <dbReference type="NCBI Taxonomy" id="279359"/>
    <lineage>
        <taxon>Bacteria</taxon>
        <taxon>Pseudomonadati</taxon>
        <taxon>Bacteroidota</taxon>
        <taxon>Flavobacteriia</taxon>
        <taxon>Flavobacteriales</taxon>
        <taxon>Flavobacteriaceae</taxon>
        <taxon>Christiangramia</taxon>
    </lineage>
</organism>
<keyword evidence="2 4" id="KW-0808">Transferase</keyword>
<evidence type="ECO:0000256" key="1">
    <source>
        <dbReference type="ARBA" id="ARBA00022676"/>
    </source>
</evidence>
<protein>
    <submittedName>
        <fullName evidence="4">ADP-heptose:LPS heptosyltransferase</fullName>
    </submittedName>
</protein>
<feature type="transmembrane region" description="Helical" evidence="3">
    <location>
        <begin position="20"/>
        <end position="40"/>
    </location>
</feature>
<dbReference type="PANTHER" id="PTHR30160:SF22">
    <property type="entry name" value="LIPOPOLYSACCHARIDE CORE BIOSYNTHESIS PROTEIN"/>
    <property type="match status" value="1"/>
</dbReference>
<dbReference type="RefSeq" id="WP_089661927.1">
    <property type="nucleotide sequence ID" value="NZ_LT629745.1"/>
</dbReference>
<dbReference type="InterPro" id="IPR002201">
    <property type="entry name" value="Glyco_trans_9"/>
</dbReference>
<dbReference type="Proteomes" id="UP000198858">
    <property type="component" value="Chromosome I"/>
</dbReference>
<accession>A0A1H1N2E5</accession>
<evidence type="ECO:0000256" key="3">
    <source>
        <dbReference type="SAM" id="Phobius"/>
    </source>
</evidence>
<gene>
    <name evidence="4" type="ORF">SAMN04488552_1544</name>
</gene>
<dbReference type="STRING" id="1250231.SAMN04488552_1544"/>
<dbReference type="PANTHER" id="PTHR30160">
    <property type="entry name" value="TETRAACYLDISACCHARIDE 4'-KINASE-RELATED"/>
    <property type="match status" value="1"/>
</dbReference>
<dbReference type="Pfam" id="PF01075">
    <property type="entry name" value="Glyco_transf_9"/>
    <property type="match status" value="1"/>
</dbReference>
<keyword evidence="1" id="KW-0328">Glycosyltransferase</keyword>
<evidence type="ECO:0000256" key="2">
    <source>
        <dbReference type="ARBA" id="ARBA00022679"/>
    </source>
</evidence>
<proteinExistence type="predicted"/>
<reference evidence="4 5" key="1">
    <citation type="submission" date="2016-10" db="EMBL/GenBank/DDBJ databases">
        <authorList>
            <person name="Varghese N."/>
            <person name="Submissions S."/>
        </authorList>
    </citation>
    <scope>NUCLEOTIDE SEQUENCE [LARGE SCALE GENOMIC DNA]</scope>
    <source>
        <strain evidence="4 5">Mar_2010_102</strain>
    </source>
</reference>
<dbReference type="InterPro" id="IPR051199">
    <property type="entry name" value="LPS_LOS_Heptosyltrfase"/>
</dbReference>
<dbReference type="AlphaFoldDB" id="A0A1H1N2E5"/>
<dbReference type="GO" id="GO:0009244">
    <property type="term" value="P:lipopolysaccharide core region biosynthetic process"/>
    <property type="evidence" value="ECO:0007669"/>
    <property type="project" value="TreeGrafter"/>
</dbReference>
<keyword evidence="3" id="KW-1133">Transmembrane helix</keyword>
<evidence type="ECO:0000313" key="4">
    <source>
        <dbReference type="EMBL" id="SDR92875.1"/>
    </source>
</evidence>
<keyword evidence="3" id="KW-0472">Membrane</keyword>
<keyword evidence="3" id="KW-0812">Transmembrane</keyword>
<dbReference type="EMBL" id="LT629745">
    <property type="protein sequence ID" value="SDR92875.1"/>
    <property type="molecule type" value="Genomic_DNA"/>
</dbReference>
<name>A0A1H1N2E5_9FLAO</name>
<evidence type="ECO:0000313" key="5">
    <source>
        <dbReference type="Proteomes" id="UP000198858"/>
    </source>
</evidence>
<dbReference type="Gene3D" id="3.40.50.2000">
    <property type="entry name" value="Glycogen Phosphorylase B"/>
    <property type="match status" value="2"/>
</dbReference>
<dbReference type="GO" id="GO:0005829">
    <property type="term" value="C:cytosol"/>
    <property type="evidence" value="ECO:0007669"/>
    <property type="project" value="TreeGrafter"/>
</dbReference>
<keyword evidence="5" id="KW-1185">Reference proteome</keyword>